<organism evidence="1 2">
    <name type="scientific">Vermiconidia calcicola</name>
    <dbReference type="NCBI Taxonomy" id="1690605"/>
    <lineage>
        <taxon>Eukaryota</taxon>
        <taxon>Fungi</taxon>
        <taxon>Dikarya</taxon>
        <taxon>Ascomycota</taxon>
        <taxon>Pezizomycotina</taxon>
        <taxon>Dothideomycetes</taxon>
        <taxon>Dothideomycetidae</taxon>
        <taxon>Mycosphaerellales</taxon>
        <taxon>Extremaceae</taxon>
        <taxon>Vermiconidia</taxon>
    </lineage>
</organism>
<keyword evidence="2" id="KW-1185">Reference proteome</keyword>
<reference evidence="1" key="1">
    <citation type="submission" date="2023-07" db="EMBL/GenBank/DDBJ databases">
        <title>Black Yeasts Isolated from many extreme environments.</title>
        <authorList>
            <person name="Coleine C."/>
            <person name="Stajich J.E."/>
            <person name="Selbmann L."/>
        </authorList>
    </citation>
    <scope>NUCLEOTIDE SEQUENCE</scope>
    <source>
        <strain evidence="1">CCFEE 5714</strain>
    </source>
</reference>
<gene>
    <name evidence="1" type="ORF">LTR37_013397</name>
</gene>
<sequence length="388" mass="41857">MAEVKGHCDDAFTKVRDLLASNIASEAELGACVCVNIDGKNVVDIWAGHTDENRQTEWQEKTIINVFSCSKTITNLAVLICHDRGLLDVNDKISKHWPEFAANGKQDILVRNILSHSTGVAGWEQPITVQDVCDVEKSTALLAKQAPWWEPGTASGYHALNQGHLAGELVRRVTGKSLKQFIAEDIAGPLGADFQLGAVEKDWSRISTLVPPPALTAETGAAGLSADSVSMKALTGPTPDALFALTPEWRNAEIGAANGHGNARSVNRIMSTVSRGGEVDGTRLLSQKTIDLIFQEQTNGTDLVLLKPLRFGIGYGLPLKESVPWIPDRRVCFWGGWGGSSIIMDLDKKMTISYVMNKMGAGTVGNPRTVGYIEAIYDCVNKMSNGTA</sequence>
<comment type="caution">
    <text evidence="1">The sequence shown here is derived from an EMBL/GenBank/DDBJ whole genome shotgun (WGS) entry which is preliminary data.</text>
</comment>
<evidence type="ECO:0000313" key="1">
    <source>
        <dbReference type="EMBL" id="KAK3705236.1"/>
    </source>
</evidence>
<name>A0ACC3MY60_9PEZI</name>
<proteinExistence type="predicted"/>
<protein>
    <submittedName>
        <fullName evidence="1">Uncharacterized protein</fullName>
    </submittedName>
</protein>
<accession>A0ACC3MY60</accession>
<evidence type="ECO:0000313" key="2">
    <source>
        <dbReference type="Proteomes" id="UP001281147"/>
    </source>
</evidence>
<dbReference type="EMBL" id="JAUTXU010000131">
    <property type="protein sequence ID" value="KAK3705236.1"/>
    <property type="molecule type" value="Genomic_DNA"/>
</dbReference>
<dbReference type="Proteomes" id="UP001281147">
    <property type="component" value="Unassembled WGS sequence"/>
</dbReference>